<name>A0AA96ZTB8_9EURY</name>
<protein>
    <submittedName>
        <fullName evidence="1">Uncharacterized protein</fullName>
    </submittedName>
</protein>
<evidence type="ECO:0000313" key="1">
    <source>
        <dbReference type="EMBL" id="WNY24380.1"/>
    </source>
</evidence>
<dbReference type="AlphaFoldDB" id="A0AA96ZTB8"/>
<dbReference type="Proteomes" id="UP001302978">
    <property type="component" value="Chromosome"/>
</dbReference>
<dbReference type="EMBL" id="CP131059">
    <property type="protein sequence ID" value="WNY24380.1"/>
    <property type="molecule type" value="Genomic_DNA"/>
</dbReference>
<accession>A0AA96ZTB8</accession>
<dbReference type="GeneID" id="85196325"/>
<dbReference type="RefSeq" id="WP_316557561.1">
    <property type="nucleotide sequence ID" value="NZ_CP131059.1"/>
</dbReference>
<sequence length="79" mass="9362">MWYESFSEIFRYVGQAPEPTPEEAAEIEKTIKEMNEDLECQIKRIRTGIRLDGTKYDDEELIIFKSIFGEEGEIKRIEK</sequence>
<gene>
    <name evidence="1" type="ORF">MmiHf6_17110</name>
</gene>
<organism evidence="1 2">
    <name type="scientific">Methanimicrococcus hongohii</name>
    <dbReference type="NCBI Taxonomy" id="3028295"/>
    <lineage>
        <taxon>Archaea</taxon>
        <taxon>Methanobacteriati</taxon>
        <taxon>Methanobacteriota</taxon>
        <taxon>Stenosarchaea group</taxon>
        <taxon>Methanomicrobia</taxon>
        <taxon>Methanosarcinales</taxon>
        <taxon>Methanosarcinaceae</taxon>
        <taxon>Methanimicrococcus</taxon>
    </lineage>
</organism>
<keyword evidence="2" id="KW-1185">Reference proteome</keyword>
<reference evidence="1 2" key="1">
    <citation type="submission" date="2023-07" db="EMBL/GenBank/DDBJ databases">
        <title>Closed genoem sequence of Methanomicrococcus sp. Hf6.</title>
        <authorList>
            <person name="Poehlein A."/>
            <person name="Protasov E."/>
            <person name="Platt K."/>
            <person name="Reeh H."/>
            <person name="Daniel R."/>
            <person name="Brune A."/>
        </authorList>
    </citation>
    <scope>NUCLEOTIDE SEQUENCE [LARGE SCALE GENOMIC DNA]</scope>
    <source>
        <strain evidence="1 2">Hf6</strain>
    </source>
</reference>
<dbReference type="KEGG" id="mehf:MmiHf6_17110"/>
<evidence type="ECO:0000313" key="2">
    <source>
        <dbReference type="Proteomes" id="UP001302978"/>
    </source>
</evidence>
<proteinExistence type="predicted"/>